<dbReference type="OrthoDB" id="9811177at2"/>
<evidence type="ECO:0000313" key="2">
    <source>
        <dbReference type="EMBL" id="ENW91989.1"/>
    </source>
</evidence>
<evidence type="ECO:0000313" key="3">
    <source>
        <dbReference type="Proteomes" id="UP000013261"/>
    </source>
</evidence>
<reference evidence="2 3" key="1">
    <citation type="submission" date="2013-02" db="EMBL/GenBank/DDBJ databases">
        <title>The Genome Sequence of Acinetobacter sp. ANC 4105.</title>
        <authorList>
            <consortium name="The Broad Institute Genome Sequencing Platform"/>
            <consortium name="The Broad Institute Genome Sequencing Center for Infectious Disease"/>
            <person name="Cerqueira G."/>
            <person name="Feldgarden M."/>
            <person name="Courvalin P."/>
            <person name="Perichon B."/>
            <person name="Grillot-Courvalin C."/>
            <person name="Clermont D."/>
            <person name="Rocha E."/>
            <person name="Yoon E.-J."/>
            <person name="Nemec A."/>
            <person name="Walker B."/>
            <person name="Young S.K."/>
            <person name="Zeng Q."/>
            <person name="Gargeya S."/>
            <person name="Fitzgerald M."/>
            <person name="Haas B."/>
            <person name="Abouelleil A."/>
            <person name="Alvarado L."/>
            <person name="Arachchi H.M."/>
            <person name="Berlin A.M."/>
            <person name="Chapman S.B."/>
            <person name="Dewar J."/>
            <person name="Goldberg J."/>
            <person name="Griggs A."/>
            <person name="Gujja S."/>
            <person name="Hansen M."/>
            <person name="Howarth C."/>
            <person name="Imamovic A."/>
            <person name="Larimer J."/>
            <person name="McCowan C."/>
            <person name="Murphy C."/>
            <person name="Neiman D."/>
            <person name="Pearson M."/>
            <person name="Priest M."/>
            <person name="Roberts A."/>
            <person name="Saif S."/>
            <person name="Shea T."/>
            <person name="Sisk P."/>
            <person name="Sykes S."/>
            <person name="Wortman J."/>
            <person name="Nusbaum C."/>
            <person name="Birren B."/>
        </authorList>
    </citation>
    <scope>NUCLEOTIDE SEQUENCE [LARGE SCALE GENOMIC DNA]</scope>
    <source>
        <strain evidence="2 3">ANC 4105</strain>
    </source>
</reference>
<keyword evidence="3" id="KW-1185">Reference proteome</keyword>
<dbReference type="Pfam" id="PF01863">
    <property type="entry name" value="YgjP-like"/>
    <property type="match status" value="1"/>
</dbReference>
<gene>
    <name evidence="2" type="ORF">F904_01927</name>
</gene>
<dbReference type="Gene3D" id="3.30.2010.10">
    <property type="entry name" value="Metalloproteases ('zincins'), catalytic domain"/>
    <property type="match status" value="1"/>
</dbReference>
<dbReference type="HOGENOM" id="CLU_065947_0_0_6"/>
<dbReference type="PANTHER" id="PTHR30399:SF1">
    <property type="entry name" value="UTP PYROPHOSPHATASE"/>
    <property type="match status" value="1"/>
</dbReference>
<dbReference type="CDD" id="cd07344">
    <property type="entry name" value="M48_yhfN_like"/>
    <property type="match status" value="1"/>
</dbReference>
<accession>N9MPV8</accession>
<dbReference type="RefSeq" id="WP_005188158.1">
    <property type="nucleotide sequence ID" value="NZ_KB850050.1"/>
</dbReference>
<dbReference type="PATRIC" id="fig|1217703.3.peg.1869"/>
<sequence>MPLVSLETLLPEIKVVRHARARNLRLRVEPTGIRLTVPLFCSKRQIQQFLHQSEQWLIETWGKQQQQFNQTTAFPESLTLFHHVQPFRIIQQQQRHIFKFDFERQQLLIRHEHSEQALQAAVMAYAKQFLPEYLAQVSQQISLSYQQCSIRKPKTRWGSCSSKHDIMLHAALVLMPKHIVRSVCVHELAHTKHFDHSVAFWNEVEKHDANYLEHRKQLKQTQLPSWYYKK</sequence>
<feature type="domain" description="YgjP-like metallopeptidase" evidence="1">
    <location>
        <begin position="22"/>
        <end position="220"/>
    </location>
</feature>
<evidence type="ECO:0000259" key="1">
    <source>
        <dbReference type="Pfam" id="PF01863"/>
    </source>
</evidence>
<dbReference type="InterPro" id="IPR053136">
    <property type="entry name" value="UTP_pyrophosphatase-like"/>
</dbReference>
<proteinExistence type="predicted"/>
<dbReference type="InterPro" id="IPR002725">
    <property type="entry name" value="YgjP-like_metallopeptidase"/>
</dbReference>
<dbReference type="EMBL" id="APRL01000013">
    <property type="protein sequence ID" value="ENW91989.1"/>
    <property type="molecule type" value="Genomic_DNA"/>
</dbReference>
<protein>
    <recommendedName>
        <fullName evidence="1">YgjP-like metallopeptidase domain-containing protein</fullName>
    </recommendedName>
</protein>
<name>N9MPV8_9GAMM</name>
<dbReference type="PANTHER" id="PTHR30399">
    <property type="entry name" value="UNCHARACTERIZED PROTEIN YGJP"/>
    <property type="match status" value="1"/>
</dbReference>
<dbReference type="eggNOG" id="COG1451">
    <property type="taxonomic scope" value="Bacteria"/>
</dbReference>
<organism evidence="2 3">
    <name type="scientific">Acinetobacter dispersus</name>
    <dbReference type="NCBI Taxonomy" id="70348"/>
    <lineage>
        <taxon>Bacteria</taxon>
        <taxon>Pseudomonadati</taxon>
        <taxon>Pseudomonadota</taxon>
        <taxon>Gammaproteobacteria</taxon>
        <taxon>Moraxellales</taxon>
        <taxon>Moraxellaceae</taxon>
        <taxon>Acinetobacter</taxon>
    </lineage>
</organism>
<dbReference type="AlphaFoldDB" id="N9MPV8"/>
<comment type="caution">
    <text evidence="2">The sequence shown here is derived from an EMBL/GenBank/DDBJ whole genome shotgun (WGS) entry which is preliminary data.</text>
</comment>
<dbReference type="Proteomes" id="UP000013261">
    <property type="component" value="Unassembled WGS sequence"/>
</dbReference>